<evidence type="ECO:0000313" key="2">
    <source>
        <dbReference type="EMBL" id="KXV50229.1"/>
    </source>
</evidence>
<dbReference type="AlphaFoldDB" id="A0A149TMC5"/>
<gene>
    <name evidence="2" type="ORF">AD945_02405</name>
</gene>
<feature type="compositionally biased region" description="Acidic residues" evidence="1">
    <location>
        <begin position="64"/>
        <end position="73"/>
    </location>
</feature>
<feature type="compositionally biased region" description="Pro residues" evidence="1">
    <location>
        <begin position="83"/>
        <end position="98"/>
    </location>
</feature>
<dbReference type="PATRIC" id="fig|318683.6.peg.3392"/>
<feature type="region of interest" description="Disordered" evidence="1">
    <location>
        <begin position="51"/>
        <end position="98"/>
    </location>
</feature>
<proteinExistence type="predicted"/>
<dbReference type="OrthoDB" id="9939006at2"/>
<comment type="caution">
    <text evidence="2">The sequence shown here is derived from an EMBL/GenBank/DDBJ whole genome shotgun (WGS) entry which is preliminary data.</text>
</comment>
<dbReference type="Proteomes" id="UP000075636">
    <property type="component" value="Unassembled WGS sequence"/>
</dbReference>
<reference evidence="2 3" key="1">
    <citation type="submission" date="2015-06" db="EMBL/GenBank/DDBJ databases">
        <title>Improved classification and identification of acetic acid bacteria using matrix-assisted laser desorption/ionization time-of-flight mass spectrometry; Gluconobacter nephelii and Gluconobacter uchimurae are later heterotypic synonyms of Gluconobacter japonicus and Gluconobacter oxydans, respectively.</title>
        <authorList>
            <person name="Li L."/>
            <person name="Cleenwerck I."/>
            <person name="De Vuyst L."/>
            <person name="Vandamme P."/>
        </authorList>
    </citation>
    <scope>NUCLEOTIDE SEQUENCE [LARGE SCALE GENOMIC DNA]</scope>
    <source>
        <strain evidence="2 3">LMG 1768</strain>
    </source>
</reference>
<accession>A0A149TMC5</accession>
<name>A0A149TMC5_9PROT</name>
<protein>
    <submittedName>
        <fullName evidence="2">Uncharacterized protein</fullName>
    </submittedName>
</protein>
<organism evidence="2 3">
    <name type="scientific">Gluconobacter albidus</name>
    <dbReference type="NCBI Taxonomy" id="318683"/>
    <lineage>
        <taxon>Bacteria</taxon>
        <taxon>Pseudomonadati</taxon>
        <taxon>Pseudomonadota</taxon>
        <taxon>Alphaproteobacteria</taxon>
        <taxon>Acetobacterales</taxon>
        <taxon>Acetobacteraceae</taxon>
        <taxon>Gluconobacter</taxon>
    </lineage>
</organism>
<evidence type="ECO:0000256" key="1">
    <source>
        <dbReference type="SAM" id="MobiDB-lite"/>
    </source>
</evidence>
<evidence type="ECO:0000313" key="3">
    <source>
        <dbReference type="Proteomes" id="UP000075636"/>
    </source>
</evidence>
<dbReference type="RefSeq" id="WP_062106175.1">
    <property type="nucleotide sequence ID" value="NZ_LHZR01000083.1"/>
</dbReference>
<sequence>MTRKDRKLAVEVAPGRRFRHDGELLEEGDIVVLAAKEARQMVACGHCFPARMPMMDEDKGGSDDGPDDQDEDDGKAVEQTDPVPLPADQPPPPPKSDD</sequence>
<dbReference type="EMBL" id="LHZR01000083">
    <property type="protein sequence ID" value="KXV50229.1"/>
    <property type="molecule type" value="Genomic_DNA"/>
</dbReference>